<proteinExistence type="predicted"/>
<feature type="region of interest" description="Disordered" evidence="1">
    <location>
        <begin position="84"/>
        <end position="104"/>
    </location>
</feature>
<gene>
    <name evidence="2" type="ORF">E2C01_052286</name>
</gene>
<dbReference type="EMBL" id="VSRR010015536">
    <property type="protein sequence ID" value="MPC58290.1"/>
    <property type="molecule type" value="Genomic_DNA"/>
</dbReference>
<dbReference type="Proteomes" id="UP000324222">
    <property type="component" value="Unassembled WGS sequence"/>
</dbReference>
<sequence length="104" mass="12014">MNFKQLCVYGGQVSEDRWVLRSMTDRQVRRKTDGCRQKGDRKPRYNQRHVTTEYRALNRSPLYSGLEYRHGIRRNPDLVLSGVGTVSRGAGKERMLPDGMGGER</sequence>
<evidence type="ECO:0000256" key="1">
    <source>
        <dbReference type="SAM" id="MobiDB-lite"/>
    </source>
</evidence>
<protein>
    <submittedName>
        <fullName evidence="2">Uncharacterized protein</fullName>
    </submittedName>
</protein>
<name>A0A5B7GDA2_PORTR</name>
<reference evidence="2 3" key="1">
    <citation type="submission" date="2019-05" db="EMBL/GenBank/DDBJ databases">
        <title>Another draft genome of Portunus trituberculatus and its Hox gene families provides insights of decapod evolution.</title>
        <authorList>
            <person name="Jeong J.-H."/>
            <person name="Song I."/>
            <person name="Kim S."/>
            <person name="Choi T."/>
            <person name="Kim D."/>
            <person name="Ryu S."/>
            <person name="Kim W."/>
        </authorList>
    </citation>
    <scope>NUCLEOTIDE SEQUENCE [LARGE SCALE GENOMIC DNA]</scope>
    <source>
        <tissue evidence="2">Muscle</tissue>
    </source>
</reference>
<keyword evidence="3" id="KW-1185">Reference proteome</keyword>
<accession>A0A5B7GDA2</accession>
<dbReference type="AlphaFoldDB" id="A0A5B7GDA2"/>
<evidence type="ECO:0000313" key="3">
    <source>
        <dbReference type="Proteomes" id="UP000324222"/>
    </source>
</evidence>
<organism evidence="2 3">
    <name type="scientific">Portunus trituberculatus</name>
    <name type="common">Swimming crab</name>
    <name type="synonym">Neptunus trituberculatus</name>
    <dbReference type="NCBI Taxonomy" id="210409"/>
    <lineage>
        <taxon>Eukaryota</taxon>
        <taxon>Metazoa</taxon>
        <taxon>Ecdysozoa</taxon>
        <taxon>Arthropoda</taxon>
        <taxon>Crustacea</taxon>
        <taxon>Multicrustacea</taxon>
        <taxon>Malacostraca</taxon>
        <taxon>Eumalacostraca</taxon>
        <taxon>Eucarida</taxon>
        <taxon>Decapoda</taxon>
        <taxon>Pleocyemata</taxon>
        <taxon>Brachyura</taxon>
        <taxon>Eubrachyura</taxon>
        <taxon>Portunoidea</taxon>
        <taxon>Portunidae</taxon>
        <taxon>Portuninae</taxon>
        <taxon>Portunus</taxon>
    </lineage>
</organism>
<feature type="compositionally biased region" description="Basic and acidic residues" evidence="1">
    <location>
        <begin position="90"/>
        <end position="104"/>
    </location>
</feature>
<evidence type="ECO:0000313" key="2">
    <source>
        <dbReference type="EMBL" id="MPC58290.1"/>
    </source>
</evidence>
<comment type="caution">
    <text evidence="2">The sequence shown here is derived from an EMBL/GenBank/DDBJ whole genome shotgun (WGS) entry which is preliminary data.</text>
</comment>